<accession>A0A1C6SRR8</accession>
<organism evidence="2 3">
    <name type="scientific">Micromonospora pallida</name>
    <dbReference type="NCBI Taxonomy" id="145854"/>
    <lineage>
        <taxon>Bacteria</taxon>
        <taxon>Bacillati</taxon>
        <taxon>Actinomycetota</taxon>
        <taxon>Actinomycetes</taxon>
        <taxon>Micromonosporales</taxon>
        <taxon>Micromonosporaceae</taxon>
        <taxon>Micromonospora</taxon>
    </lineage>
</organism>
<dbReference type="Gene3D" id="3.30.1050.10">
    <property type="entry name" value="SCP2 sterol-binding domain"/>
    <property type="match status" value="1"/>
</dbReference>
<dbReference type="Pfam" id="PF02036">
    <property type="entry name" value="SCP2"/>
    <property type="match status" value="1"/>
</dbReference>
<reference evidence="3" key="1">
    <citation type="submission" date="2016-06" db="EMBL/GenBank/DDBJ databases">
        <authorList>
            <person name="Varghese N."/>
            <person name="Submissions Spin"/>
        </authorList>
    </citation>
    <scope>NUCLEOTIDE SEQUENCE [LARGE SCALE GENOMIC DNA]</scope>
    <source>
        <strain evidence="3">DSM 43817</strain>
    </source>
</reference>
<evidence type="ECO:0000313" key="2">
    <source>
        <dbReference type="EMBL" id="SCL32344.1"/>
    </source>
</evidence>
<dbReference type="SUPFAM" id="SSF55718">
    <property type="entry name" value="SCP-like"/>
    <property type="match status" value="1"/>
</dbReference>
<keyword evidence="3" id="KW-1185">Reference proteome</keyword>
<proteinExistence type="predicted"/>
<evidence type="ECO:0000259" key="1">
    <source>
        <dbReference type="Pfam" id="PF02036"/>
    </source>
</evidence>
<dbReference type="EMBL" id="FMHW01000002">
    <property type="protein sequence ID" value="SCL32344.1"/>
    <property type="molecule type" value="Genomic_DNA"/>
</dbReference>
<dbReference type="Proteomes" id="UP000198959">
    <property type="component" value="Unassembled WGS sequence"/>
</dbReference>
<dbReference type="STRING" id="145854.GA0074692_3291"/>
<name>A0A1C6SRR8_9ACTN</name>
<dbReference type="OrthoDB" id="3382123at2"/>
<gene>
    <name evidence="2" type="ORF">GA0074692_3291</name>
</gene>
<protein>
    <submittedName>
        <fullName evidence="2">SCP-2 sterol transfer family protein</fullName>
    </submittedName>
</protein>
<dbReference type="InterPro" id="IPR036527">
    <property type="entry name" value="SCP2_sterol-bd_dom_sf"/>
</dbReference>
<dbReference type="InterPro" id="IPR003033">
    <property type="entry name" value="SCP2_sterol-bd_dom"/>
</dbReference>
<sequence length="124" mass="13857">MVGPATEFLAHQIAGRYAELPETAAGTLRLDISENGWTDHWYLTLDRQSVRVTRSADEAELVVRGDQEVFDQLVTGRTAITSALMRNELVASGRLPLLLILRRLFPGPPGARHPRDIARQEGRR</sequence>
<dbReference type="AlphaFoldDB" id="A0A1C6SRR8"/>
<feature type="domain" description="SCP2" evidence="1">
    <location>
        <begin position="21"/>
        <end position="105"/>
    </location>
</feature>
<evidence type="ECO:0000313" key="3">
    <source>
        <dbReference type="Proteomes" id="UP000198959"/>
    </source>
</evidence>